<reference evidence="2" key="1">
    <citation type="journal article" date="2019" name="Int. J. Syst. Evol. Microbiol.">
        <title>The Global Catalogue of Microorganisms (GCM) 10K type strain sequencing project: providing services to taxonomists for standard genome sequencing and annotation.</title>
        <authorList>
            <consortium name="The Broad Institute Genomics Platform"/>
            <consortium name="The Broad Institute Genome Sequencing Center for Infectious Disease"/>
            <person name="Wu L."/>
            <person name="Ma J."/>
        </authorList>
    </citation>
    <scope>NUCLEOTIDE SEQUENCE [LARGE SCALE GENOMIC DNA]</scope>
    <source>
        <strain evidence="2">CGMCC 1.10759</strain>
    </source>
</reference>
<dbReference type="InterPro" id="IPR021352">
    <property type="entry name" value="DUF2971"/>
</dbReference>
<dbReference type="Proteomes" id="UP001595904">
    <property type="component" value="Unassembled WGS sequence"/>
</dbReference>
<sequence length="308" mass="35758">MLYHYTTPAGLLGIAESKTLWATHIRYLNDSTEYLHAVDVARKVRADSLTMTDANELRYFDFLLGKETPGRDWMENHWTDDYFVVSLSKSQDRLSQWRSYAGRCGYCVGWDEKALRTLAERNDFTLEECIYDEERQRSLILPVLKNAQARWQAHPIELPPDPLEWIPTDSEFETYWGLANMKREFDQEFSRVATVCKHPAFVEEQEWRLVAGVALKGTSKHRQPKLRPGHTQLIPYVEFQFDLDLFARTPIQFKDGGTVMMGGLETVVYCGPNPEPALARRSVHRAFRDWHITSCLFSAAPYRDWNVG</sequence>
<name>A0ABV8SJT8_9GAMM</name>
<organism evidence="1 2">
    <name type="scientific">Steroidobacter flavus</name>
    <dbReference type="NCBI Taxonomy" id="1842136"/>
    <lineage>
        <taxon>Bacteria</taxon>
        <taxon>Pseudomonadati</taxon>
        <taxon>Pseudomonadota</taxon>
        <taxon>Gammaproteobacteria</taxon>
        <taxon>Steroidobacterales</taxon>
        <taxon>Steroidobacteraceae</taxon>
        <taxon>Steroidobacter</taxon>
    </lineage>
</organism>
<accession>A0ABV8SJT8</accession>
<dbReference type="RefSeq" id="WP_380594034.1">
    <property type="nucleotide sequence ID" value="NZ_JBHSDU010000001.1"/>
</dbReference>
<evidence type="ECO:0000313" key="1">
    <source>
        <dbReference type="EMBL" id="MFC4307616.1"/>
    </source>
</evidence>
<proteinExistence type="predicted"/>
<comment type="caution">
    <text evidence="1">The sequence shown here is derived from an EMBL/GenBank/DDBJ whole genome shotgun (WGS) entry which is preliminary data.</text>
</comment>
<protein>
    <submittedName>
        <fullName evidence="1">DUF2971 domain-containing protein</fullName>
    </submittedName>
</protein>
<gene>
    <name evidence="1" type="ORF">ACFPN2_00845</name>
</gene>
<keyword evidence="2" id="KW-1185">Reference proteome</keyword>
<dbReference type="EMBL" id="JBHSDU010000001">
    <property type="protein sequence ID" value="MFC4307616.1"/>
    <property type="molecule type" value="Genomic_DNA"/>
</dbReference>
<dbReference type="Pfam" id="PF11185">
    <property type="entry name" value="DUF2971"/>
    <property type="match status" value="1"/>
</dbReference>
<evidence type="ECO:0000313" key="2">
    <source>
        <dbReference type="Proteomes" id="UP001595904"/>
    </source>
</evidence>